<evidence type="ECO:0000256" key="2">
    <source>
        <dbReference type="ARBA" id="ARBA00022490"/>
    </source>
</evidence>
<accession>A0A090LXS2</accession>
<dbReference type="Proteomes" id="UP000009170">
    <property type="component" value="Unassembled WGS sequence"/>
</dbReference>
<keyword evidence="5" id="KW-0131">Cell cycle</keyword>
<feature type="region of interest" description="Disordered" evidence="7">
    <location>
        <begin position="1"/>
        <end position="23"/>
    </location>
</feature>
<keyword evidence="2" id="KW-0963">Cytoplasm</keyword>
<dbReference type="PANTHER" id="PTHR44281:SF2">
    <property type="entry name" value="SPINDLE ASSEMBLY ABNORMAL PROTEIN 6 HOMOLOG"/>
    <property type="match status" value="1"/>
</dbReference>
<keyword evidence="10" id="KW-1185">Reference proteome</keyword>
<evidence type="ECO:0000256" key="5">
    <source>
        <dbReference type="ARBA" id="ARBA00023306"/>
    </source>
</evidence>
<dbReference type="STRING" id="70448.A0A090LXS2"/>
<reference evidence="10" key="1">
    <citation type="journal article" date="2006" name="Proc. Natl. Acad. Sci. U.S.A.">
        <title>Genome analysis of the smallest free-living eukaryote Ostreococcus tauri unveils many unique features.</title>
        <authorList>
            <person name="Derelle E."/>
            <person name="Ferraz C."/>
            <person name="Rombauts S."/>
            <person name="Rouze P."/>
            <person name="Worden A.Z."/>
            <person name="Robbens S."/>
            <person name="Partensky F."/>
            <person name="Degroeve S."/>
            <person name="Echeynie S."/>
            <person name="Cooke R."/>
            <person name="Saeys Y."/>
            <person name="Wuyts J."/>
            <person name="Jabbari K."/>
            <person name="Bowler C."/>
            <person name="Panaud O."/>
            <person name="Piegu B."/>
            <person name="Ball S.G."/>
            <person name="Ral J.-P."/>
            <person name="Bouget F.-Y."/>
            <person name="Piganeau G."/>
            <person name="De Baets B."/>
            <person name="Picard A."/>
            <person name="Delseny M."/>
            <person name="Demaille J."/>
            <person name="Van de Peer Y."/>
            <person name="Moreau H."/>
        </authorList>
    </citation>
    <scope>NUCLEOTIDE SEQUENCE [LARGE SCALE GENOMIC DNA]</scope>
    <source>
        <strain evidence="10">OTTH 0595 / CCAP 157/2 / RCC745</strain>
    </source>
</reference>
<dbReference type="KEGG" id="ota:OT_ostta01g01960"/>
<evidence type="ECO:0000256" key="6">
    <source>
        <dbReference type="SAM" id="Coils"/>
    </source>
</evidence>
<protein>
    <submittedName>
        <fullName evidence="9">Unnamed product</fullName>
    </submittedName>
</protein>
<proteinExistence type="predicted"/>
<evidence type="ECO:0000256" key="3">
    <source>
        <dbReference type="ARBA" id="ARBA00023054"/>
    </source>
</evidence>
<reference evidence="9 10" key="2">
    <citation type="journal article" date="2014" name="BMC Genomics">
        <title>An improved genome of the model marine alga Ostreococcus tauri unfolds by assessing Illumina de novo assemblies.</title>
        <authorList>
            <person name="Blanc-Mathieu R."/>
            <person name="Verhelst B."/>
            <person name="Derelle E."/>
            <person name="Rombauts S."/>
            <person name="Bouget F.Y."/>
            <person name="Carre I."/>
            <person name="Chateau A."/>
            <person name="Eyre-Walker A."/>
            <person name="Grimsley N."/>
            <person name="Moreau H."/>
            <person name="Piegu B."/>
            <person name="Rivals E."/>
            <person name="Schackwitz W."/>
            <person name="Van de Peer Y."/>
            <person name="Piganeau G."/>
        </authorList>
    </citation>
    <scope>NUCLEOTIDE SEQUENCE [LARGE SCALE GENOMIC DNA]</scope>
    <source>
        <strain evidence="10">OTTH 0595 / CCAP 157/2 / RCC745</strain>
    </source>
</reference>
<gene>
    <name evidence="9" type="ORF">OT_ostta01g01960</name>
</gene>
<dbReference type="Pfam" id="PF16531">
    <property type="entry name" value="SAS-6_N"/>
    <property type="match status" value="1"/>
</dbReference>
<dbReference type="InterPro" id="IPR032396">
    <property type="entry name" value="SAS-6_N"/>
</dbReference>
<dbReference type="InterPro" id="IPR038558">
    <property type="entry name" value="SAS-6_N_sf"/>
</dbReference>
<evidence type="ECO:0000313" key="9">
    <source>
        <dbReference type="EMBL" id="CEF96606.1"/>
    </source>
</evidence>
<feature type="region of interest" description="Disordered" evidence="7">
    <location>
        <begin position="440"/>
        <end position="465"/>
    </location>
</feature>
<name>A0A090LXS2_OSTTA</name>
<dbReference type="RefSeq" id="XP_003074254.2">
    <property type="nucleotide sequence ID" value="XM_003074208.2"/>
</dbReference>
<dbReference type="Gene3D" id="2.170.210.20">
    <property type="entry name" value="Spindle assembly abnormal protein 6, N-terminal domain"/>
    <property type="match status" value="1"/>
</dbReference>
<feature type="domain" description="Spindle assembly abnormal protein 6 N-terminal" evidence="8">
    <location>
        <begin position="23"/>
        <end position="122"/>
    </location>
</feature>
<organism evidence="9 10">
    <name type="scientific">Ostreococcus tauri</name>
    <name type="common">Marine green alga</name>
    <dbReference type="NCBI Taxonomy" id="70448"/>
    <lineage>
        <taxon>Eukaryota</taxon>
        <taxon>Viridiplantae</taxon>
        <taxon>Chlorophyta</taxon>
        <taxon>Mamiellophyceae</taxon>
        <taxon>Mamiellales</taxon>
        <taxon>Bathycoccaceae</taxon>
        <taxon>Ostreococcus</taxon>
    </lineage>
</organism>
<evidence type="ECO:0000259" key="8">
    <source>
        <dbReference type="Pfam" id="PF16531"/>
    </source>
</evidence>
<keyword evidence="3 6" id="KW-0175">Coiled coil</keyword>
<feature type="coiled-coil region" evidence="6">
    <location>
        <begin position="141"/>
        <end position="306"/>
    </location>
</feature>
<dbReference type="InParanoid" id="A0A090LXS2"/>
<dbReference type="OrthoDB" id="49058at2759"/>
<evidence type="ECO:0000256" key="4">
    <source>
        <dbReference type="ARBA" id="ARBA00023212"/>
    </source>
</evidence>
<evidence type="ECO:0000313" key="10">
    <source>
        <dbReference type="Proteomes" id="UP000009170"/>
    </source>
</evidence>
<dbReference type="AlphaFoldDB" id="A0A090LXS2"/>
<dbReference type="GeneID" id="9834921"/>
<comment type="caution">
    <text evidence="9">The sequence shown here is derived from an EMBL/GenBank/DDBJ whole genome shotgun (WGS) entry which is preliminary data.</text>
</comment>
<feature type="coiled-coil region" evidence="6">
    <location>
        <begin position="384"/>
        <end position="418"/>
    </location>
</feature>
<sequence length="465" mass="52218">MTGDARGDSIDGDASGDGRRGNTGRMVRVHVSCDDDPFFYHAMEVREEDYGKLRAEQRLVVNFDEFPRALVRLIKACDRGSGAKNVYAVLDVPKTNDSAASSTLSIVETNEFNQFTHVALKFKPASDRAAKRILAGLLLDARERERELKRFETLYRESQDALEVARAKSIESQMKYAEASATGKREILDELERARERYETDKRELRKRIDDTNAEKGEIEREKFAAQNKVSELGTKLGLLEGELSITKRELQRVREENAALDAEVHERDKAHSSRALRVEWLEKQLEDKEEVIQLFKSRLDASEEHKVALASSWEQARQSLGKAEERLAASAAEITKGNEIIETLQSETRAAKSKAKIQAAVIKRQEALLEERLTSVESAAGERAEHSLETRELEDRIRALTDEKAELNTKLAESHALLQSNQQVIEWLNSELNAAALGRAVTPRPARDPPRSPLIDLSSPPPAA</sequence>
<evidence type="ECO:0000256" key="7">
    <source>
        <dbReference type="SAM" id="MobiDB-lite"/>
    </source>
</evidence>
<keyword evidence="4" id="KW-0206">Cytoskeleton</keyword>
<dbReference type="PANTHER" id="PTHR44281">
    <property type="entry name" value="SPINDLE ASSEMBLY ABNORMAL PROTEIN 6 HOMOLOG"/>
    <property type="match status" value="1"/>
</dbReference>
<comment type="subcellular location">
    <subcellularLocation>
        <location evidence="1">Cytoplasm</location>
        <location evidence="1">Cytoskeleton</location>
        <location evidence="1">Microtubule organizing center</location>
        <location evidence="1">Centrosome</location>
    </subcellularLocation>
</comment>
<evidence type="ECO:0000256" key="1">
    <source>
        <dbReference type="ARBA" id="ARBA00004300"/>
    </source>
</evidence>
<dbReference type="EMBL" id="CAID01000001">
    <property type="protein sequence ID" value="CEF96606.1"/>
    <property type="molecule type" value="Genomic_DNA"/>
</dbReference>